<reference evidence="4" key="1">
    <citation type="submission" date="2017-02" db="UniProtKB">
        <authorList>
            <consortium name="WormBaseParasite"/>
        </authorList>
    </citation>
    <scope>IDENTIFICATION</scope>
</reference>
<evidence type="ECO:0000256" key="1">
    <source>
        <dbReference type="SAM" id="MobiDB-lite"/>
    </source>
</evidence>
<reference evidence="2 3" key="2">
    <citation type="submission" date="2018-11" db="EMBL/GenBank/DDBJ databases">
        <authorList>
            <consortium name="Pathogen Informatics"/>
        </authorList>
    </citation>
    <scope>NUCLEOTIDE SEQUENCE [LARGE SCALE GENOMIC DNA]</scope>
    <source>
        <strain evidence="2 3">Costa Rica</strain>
    </source>
</reference>
<evidence type="ECO:0000313" key="2">
    <source>
        <dbReference type="EMBL" id="VDM56831.1"/>
    </source>
</evidence>
<proteinExistence type="predicted"/>
<dbReference type="Proteomes" id="UP000267027">
    <property type="component" value="Unassembled WGS sequence"/>
</dbReference>
<dbReference type="EMBL" id="UYYA01003859">
    <property type="protein sequence ID" value="VDM56831.1"/>
    <property type="molecule type" value="Genomic_DNA"/>
</dbReference>
<feature type="region of interest" description="Disordered" evidence="1">
    <location>
        <begin position="1"/>
        <end position="28"/>
    </location>
</feature>
<keyword evidence="3" id="KW-1185">Reference proteome</keyword>
<gene>
    <name evidence="2" type="ORF">ACOC_LOCUS5246</name>
</gene>
<name>A0A0R3PKS9_ANGCS</name>
<organism evidence="4">
    <name type="scientific">Angiostrongylus costaricensis</name>
    <name type="common">Nematode worm</name>
    <dbReference type="NCBI Taxonomy" id="334426"/>
    <lineage>
        <taxon>Eukaryota</taxon>
        <taxon>Metazoa</taxon>
        <taxon>Ecdysozoa</taxon>
        <taxon>Nematoda</taxon>
        <taxon>Chromadorea</taxon>
        <taxon>Rhabditida</taxon>
        <taxon>Rhabditina</taxon>
        <taxon>Rhabditomorpha</taxon>
        <taxon>Strongyloidea</taxon>
        <taxon>Metastrongylidae</taxon>
        <taxon>Angiostrongylus</taxon>
    </lineage>
</organism>
<dbReference type="WBParaSite" id="ACOC_0000524501-mRNA-1">
    <property type="protein sequence ID" value="ACOC_0000524501-mRNA-1"/>
    <property type="gene ID" value="ACOC_0000524501"/>
</dbReference>
<accession>A0A0R3PKS9</accession>
<sequence length="70" mass="7476">MKHDVCPQDGALSGSGTLPWAGMSSPGEESWPCISLTDWRRPGVAATAAPNPVGSFNFFEYTILQPSSYT</sequence>
<protein>
    <submittedName>
        <fullName evidence="2 4">Uncharacterized protein</fullName>
    </submittedName>
</protein>
<evidence type="ECO:0000313" key="3">
    <source>
        <dbReference type="Proteomes" id="UP000267027"/>
    </source>
</evidence>
<evidence type="ECO:0000313" key="4">
    <source>
        <dbReference type="WBParaSite" id="ACOC_0000524501-mRNA-1"/>
    </source>
</evidence>
<dbReference type="AlphaFoldDB" id="A0A0R3PKS9"/>